<evidence type="ECO:0000313" key="1">
    <source>
        <dbReference type="EMBL" id="TGO91926.1"/>
    </source>
</evidence>
<keyword evidence="2" id="KW-1185">Reference proteome</keyword>
<organism evidence="1 2">
    <name type="scientific">Botrytis porri</name>
    <dbReference type="NCBI Taxonomy" id="87229"/>
    <lineage>
        <taxon>Eukaryota</taxon>
        <taxon>Fungi</taxon>
        <taxon>Dikarya</taxon>
        <taxon>Ascomycota</taxon>
        <taxon>Pezizomycotina</taxon>
        <taxon>Leotiomycetes</taxon>
        <taxon>Helotiales</taxon>
        <taxon>Sclerotiniaceae</taxon>
        <taxon>Botrytis</taxon>
    </lineage>
</organism>
<proteinExistence type="predicted"/>
<name>A0A4Z1L5J2_9HELO</name>
<dbReference type="EMBL" id="PQXO01000015">
    <property type="protein sequence ID" value="TGO91926.1"/>
    <property type="molecule type" value="Genomic_DNA"/>
</dbReference>
<dbReference type="Proteomes" id="UP000297280">
    <property type="component" value="Unassembled WGS sequence"/>
</dbReference>
<protein>
    <submittedName>
        <fullName evidence="1">Uncharacterized protein</fullName>
    </submittedName>
</protein>
<reference evidence="1 2" key="1">
    <citation type="submission" date="2017-12" db="EMBL/GenBank/DDBJ databases">
        <title>Comparative genomics of Botrytis spp.</title>
        <authorList>
            <person name="Valero-Jimenez C.A."/>
            <person name="Tapia P."/>
            <person name="Veloso J."/>
            <person name="Silva-Moreno E."/>
            <person name="Staats M."/>
            <person name="Valdes J.H."/>
            <person name="Van Kan J.A.L."/>
        </authorList>
    </citation>
    <scope>NUCLEOTIDE SEQUENCE [LARGE SCALE GENOMIC DNA]</scope>
    <source>
        <strain evidence="1 2">MUCL3349</strain>
    </source>
</reference>
<dbReference type="AlphaFoldDB" id="A0A4Z1L5J2"/>
<comment type="caution">
    <text evidence="1">The sequence shown here is derived from an EMBL/GenBank/DDBJ whole genome shotgun (WGS) entry which is preliminary data.</text>
</comment>
<accession>A0A4Z1L5J2</accession>
<gene>
    <name evidence="1" type="ORF">BPOR_0015g00360</name>
</gene>
<evidence type="ECO:0000313" key="2">
    <source>
        <dbReference type="Proteomes" id="UP000297280"/>
    </source>
</evidence>
<sequence>MRYPEKIDDAVENYFCLRNNSTRSVDDPIRTEYGDLCYFSDNFTFQEIGEGLVDVLLPLYLLSGKPLQEIVAACTPSCTEIAFLASELSLIAKARPRSSVTFYSLVRGDVVSEDTAQFIP</sequence>